<protein>
    <submittedName>
        <fullName evidence="1">Uncharacterized protein</fullName>
    </submittedName>
</protein>
<sequence>MDSEAKAEALLTELKNNKLAKVAAGESSNVAKVHVPVQRTLSELDWAGEAQLEGEALVEPPSQTSLPNKMMEQGPKQYFPERSHWLPLPRFIPPGPGAIPKTKPISFVAQRADGNAKTLHCLPTLKSAELRKVG</sequence>
<comment type="caution">
    <text evidence="1">The sequence shown here is derived from an EMBL/GenBank/DDBJ whole genome shotgun (WGS) entry which is preliminary data.</text>
</comment>
<evidence type="ECO:0000313" key="1">
    <source>
        <dbReference type="EMBL" id="KAK4028424.1"/>
    </source>
</evidence>
<organism evidence="1 2">
    <name type="scientific">Daphnia magna</name>
    <dbReference type="NCBI Taxonomy" id="35525"/>
    <lineage>
        <taxon>Eukaryota</taxon>
        <taxon>Metazoa</taxon>
        <taxon>Ecdysozoa</taxon>
        <taxon>Arthropoda</taxon>
        <taxon>Crustacea</taxon>
        <taxon>Branchiopoda</taxon>
        <taxon>Diplostraca</taxon>
        <taxon>Cladocera</taxon>
        <taxon>Anomopoda</taxon>
        <taxon>Daphniidae</taxon>
        <taxon>Daphnia</taxon>
    </lineage>
</organism>
<keyword evidence="2" id="KW-1185">Reference proteome</keyword>
<proteinExistence type="predicted"/>
<gene>
    <name evidence="1" type="ORF">OUZ56_017702</name>
</gene>
<evidence type="ECO:0000313" key="2">
    <source>
        <dbReference type="Proteomes" id="UP001234178"/>
    </source>
</evidence>
<accession>A0ABR0ATI6</accession>
<dbReference type="Proteomes" id="UP001234178">
    <property type="component" value="Unassembled WGS sequence"/>
</dbReference>
<name>A0ABR0ATI6_9CRUS</name>
<dbReference type="EMBL" id="JAOYFB010000038">
    <property type="protein sequence ID" value="KAK4028424.1"/>
    <property type="molecule type" value="Genomic_DNA"/>
</dbReference>
<reference evidence="1 2" key="1">
    <citation type="journal article" date="2023" name="Nucleic Acids Res.">
        <title>The hologenome of Daphnia magna reveals possible DNA methylation and microbiome-mediated evolution of the host genome.</title>
        <authorList>
            <person name="Chaturvedi A."/>
            <person name="Li X."/>
            <person name="Dhandapani V."/>
            <person name="Marshall H."/>
            <person name="Kissane S."/>
            <person name="Cuenca-Cambronero M."/>
            <person name="Asole G."/>
            <person name="Calvet F."/>
            <person name="Ruiz-Romero M."/>
            <person name="Marangio P."/>
            <person name="Guigo R."/>
            <person name="Rago D."/>
            <person name="Mirbahai L."/>
            <person name="Eastwood N."/>
            <person name="Colbourne J.K."/>
            <person name="Zhou J."/>
            <person name="Mallon E."/>
            <person name="Orsini L."/>
        </authorList>
    </citation>
    <scope>NUCLEOTIDE SEQUENCE [LARGE SCALE GENOMIC DNA]</scope>
    <source>
        <strain evidence="1">LRV0_1</strain>
    </source>
</reference>